<organism evidence="2 3">
    <name type="scientific">Pseudoglutamicibacter albus</name>
    <dbReference type="NCBI Taxonomy" id="98671"/>
    <lineage>
        <taxon>Bacteria</taxon>
        <taxon>Bacillati</taxon>
        <taxon>Actinomycetota</taxon>
        <taxon>Actinomycetes</taxon>
        <taxon>Micrococcales</taxon>
        <taxon>Micrococcaceae</taxon>
        <taxon>Pseudoglutamicibacter</taxon>
    </lineage>
</organism>
<dbReference type="CDD" id="cd22231">
    <property type="entry name" value="RHH_NikR_HicB-like"/>
    <property type="match status" value="1"/>
</dbReference>
<protein>
    <submittedName>
        <fullName evidence="2">Transcriptional regulator</fullName>
    </submittedName>
</protein>
<comment type="caution">
    <text evidence="2">The sequence shown here is derived from an EMBL/GenBank/DDBJ whole genome shotgun (WGS) entry which is preliminary data.</text>
</comment>
<accession>A0ABU1Z054</accession>
<dbReference type="EMBL" id="JAVDXX010000001">
    <property type="protein sequence ID" value="MDR7293996.1"/>
    <property type="molecule type" value="Genomic_DNA"/>
</dbReference>
<evidence type="ECO:0000259" key="1">
    <source>
        <dbReference type="Pfam" id="PF01402"/>
    </source>
</evidence>
<name>A0ABU1Z054_9MICC</name>
<reference evidence="2" key="1">
    <citation type="submission" date="2023-07" db="EMBL/GenBank/DDBJ databases">
        <title>Sequencing the genomes of 1000 actinobacteria strains.</title>
        <authorList>
            <person name="Klenk H.-P."/>
        </authorList>
    </citation>
    <scope>NUCLEOTIDE SEQUENCE</scope>
    <source>
        <strain evidence="2">DSM 13068</strain>
    </source>
</reference>
<dbReference type="Proteomes" id="UP001180715">
    <property type="component" value="Unassembled WGS sequence"/>
</dbReference>
<dbReference type="SUPFAM" id="SSF47598">
    <property type="entry name" value="Ribbon-helix-helix"/>
    <property type="match status" value="1"/>
</dbReference>
<gene>
    <name evidence="2" type="ORF">J2S67_001264</name>
</gene>
<keyword evidence="3" id="KW-1185">Reference proteome</keyword>
<sequence length="101" mass="11656">MLKKRRLAGRHTQFRITIKGMRTINGQQVSEEQIDEWVAEAEDGYDVETLRRRGRKPRHENAAKVISIRLSPSEISDLDKYAATHGWSRSQAIREALRNAV</sequence>
<feature type="domain" description="Ribbon-helix-helix protein CopG" evidence="1">
    <location>
        <begin position="64"/>
        <end position="100"/>
    </location>
</feature>
<dbReference type="Pfam" id="PF01402">
    <property type="entry name" value="RHH_1"/>
    <property type="match status" value="1"/>
</dbReference>
<evidence type="ECO:0000313" key="3">
    <source>
        <dbReference type="Proteomes" id="UP001180715"/>
    </source>
</evidence>
<dbReference type="InterPro" id="IPR010985">
    <property type="entry name" value="Ribbon_hlx_hlx"/>
</dbReference>
<proteinExistence type="predicted"/>
<evidence type="ECO:0000313" key="2">
    <source>
        <dbReference type="EMBL" id="MDR7293996.1"/>
    </source>
</evidence>
<dbReference type="InterPro" id="IPR002145">
    <property type="entry name" value="CopG"/>
</dbReference>